<protein>
    <recommendedName>
        <fullName evidence="4">Actin cortical patch SUR7/pH-response regulator PalI</fullName>
    </recommendedName>
</protein>
<dbReference type="PANTHER" id="PTHR28019:SF2">
    <property type="entry name" value="CELL MEMBRANE PROTEIN YLR413W-RELATED"/>
    <property type="match status" value="1"/>
</dbReference>
<dbReference type="Pfam" id="PF06687">
    <property type="entry name" value="SUR7"/>
    <property type="match status" value="1"/>
</dbReference>
<sequence>MAAQMRLRGELCITFASILSFASLILLIFVHVGQINVSTVPRHIYMVKVNVSNYGNYLSDSILNNVTGLYTNNASTPLNSQQGLRQFYEFGLYSYCAYVDEKSGTCGNHTAGQEFKPYDVITSDMLANYSQISATPIIPVDLTFKNSKYLGQTSNAAYWLILLGTISAALALITGIAKNSLTFFVSSIFSVVGSILLLAGASAWTVLIKKTESINTALGPIAEQVGITVSQGNGLSLTWAAFVCLFLSVIPNVLSCCTYRG</sequence>
<evidence type="ECO:0000256" key="1">
    <source>
        <dbReference type="SAM" id="Phobius"/>
    </source>
</evidence>
<feature type="transmembrane region" description="Helical" evidence="1">
    <location>
        <begin position="12"/>
        <end position="32"/>
    </location>
</feature>
<dbReference type="Proteomes" id="UP000054270">
    <property type="component" value="Unassembled WGS sequence"/>
</dbReference>
<feature type="transmembrane region" description="Helical" evidence="1">
    <location>
        <begin position="183"/>
        <end position="207"/>
    </location>
</feature>
<feature type="transmembrane region" description="Helical" evidence="1">
    <location>
        <begin position="156"/>
        <end position="176"/>
    </location>
</feature>
<dbReference type="GO" id="GO:0031505">
    <property type="term" value="P:fungal-type cell wall organization"/>
    <property type="evidence" value="ECO:0007669"/>
    <property type="project" value="TreeGrafter"/>
</dbReference>
<organism evidence="2 3">
    <name type="scientific">Hypholoma sublateritium (strain FD-334 SS-4)</name>
    <dbReference type="NCBI Taxonomy" id="945553"/>
    <lineage>
        <taxon>Eukaryota</taxon>
        <taxon>Fungi</taxon>
        <taxon>Dikarya</taxon>
        <taxon>Basidiomycota</taxon>
        <taxon>Agaricomycotina</taxon>
        <taxon>Agaricomycetes</taxon>
        <taxon>Agaricomycetidae</taxon>
        <taxon>Agaricales</taxon>
        <taxon>Agaricineae</taxon>
        <taxon>Strophariaceae</taxon>
        <taxon>Hypholoma</taxon>
    </lineage>
</organism>
<keyword evidence="1" id="KW-0472">Membrane</keyword>
<evidence type="ECO:0000313" key="2">
    <source>
        <dbReference type="EMBL" id="KJA29322.1"/>
    </source>
</evidence>
<reference evidence="3" key="1">
    <citation type="submission" date="2014-04" db="EMBL/GenBank/DDBJ databases">
        <title>Evolutionary Origins and Diversification of the Mycorrhizal Mutualists.</title>
        <authorList>
            <consortium name="DOE Joint Genome Institute"/>
            <consortium name="Mycorrhizal Genomics Consortium"/>
            <person name="Kohler A."/>
            <person name="Kuo A."/>
            <person name="Nagy L.G."/>
            <person name="Floudas D."/>
            <person name="Copeland A."/>
            <person name="Barry K.W."/>
            <person name="Cichocki N."/>
            <person name="Veneault-Fourrey C."/>
            <person name="LaButti K."/>
            <person name="Lindquist E.A."/>
            <person name="Lipzen A."/>
            <person name="Lundell T."/>
            <person name="Morin E."/>
            <person name="Murat C."/>
            <person name="Riley R."/>
            <person name="Ohm R."/>
            <person name="Sun H."/>
            <person name="Tunlid A."/>
            <person name="Henrissat B."/>
            <person name="Grigoriev I.V."/>
            <person name="Hibbett D.S."/>
            <person name="Martin F."/>
        </authorList>
    </citation>
    <scope>NUCLEOTIDE SEQUENCE [LARGE SCALE GENOMIC DNA]</scope>
    <source>
        <strain evidence="3">FD-334 SS-4</strain>
    </source>
</reference>
<proteinExistence type="predicted"/>
<gene>
    <name evidence="2" type="ORF">HYPSUDRAFT_32727</name>
</gene>
<feature type="transmembrane region" description="Helical" evidence="1">
    <location>
        <begin position="239"/>
        <end position="259"/>
    </location>
</feature>
<dbReference type="GO" id="GO:0005886">
    <property type="term" value="C:plasma membrane"/>
    <property type="evidence" value="ECO:0007669"/>
    <property type="project" value="InterPro"/>
</dbReference>
<dbReference type="GO" id="GO:0051285">
    <property type="term" value="C:cell cortex of cell tip"/>
    <property type="evidence" value="ECO:0007669"/>
    <property type="project" value="TreeGrafter"/>
</dbReference>
<evidence type="ECO:0000313" key="3">
    <source>
        <dbReference type="Proteomes" id="UP000054270"/>
    </source>
</evidence>
<accession>A0A0D2LMQ4</accession>
<dbReference type="PANTHER" id="PTHR28019">
    <property type="entry name" value="CELL MEMBRANE PROTEIN YLR413W-RELATED"/>
    <property type="match status" value="1"/>
</dbReference>
<dbReference type="Gene3D" id="1.20.140.150">
    <property type="match status" value="1"/>
</dbReference>
<dbReference type="InterPro" id="IPR052413">
    <property type="entry name" value="SUR7_domain"/>
</dbReference>
<dbReference type="OrthoDB" id="3349852at2759"/>
<keyword evidence="3" id="KW-1185">Reference proteome</keyword>
<dbReference type="InterPro" id="IPR009571">
    <property type="entry name" value="SUR7/Rim9-like_fungi"/>
</dbReference>
<keyword evidence="1" id="KW-0812">Transmembrane</keyword>
<name>A0A0D2LMQ4_HYPSF</name>
<dbReference type="EMBL" id="KN817519">
    <property type="protein sequence ID" value="KJA29322.1"/>
    <property type="molecule type" value="Genomic_DNA"/>
</dbReference>
<keyword evidence="1" id="KW-1133">Transmembrane helix</keyword>
<dbReference type="AlphaFoldDB" id="A0A0D2LMQ4"/>
<evidence type="ECO:0008006" key="4">
    <source>
        <dbReference type="Google" id="ProtNLM"/>
    </source>
</evidence>
<dbReference type="OMA" id="MISCCTY"/>